<dbReference type="InterPro" id="IPR029063">
    <property type="entry name" value="SAM-dependent_MTases_sf"/>
</dbReference>
<protein>
    <submittedName>
        <fullName evidence="3">16S rRNA (Guanine(966)-N(2))-methyltransferase RsmD</fullName>
        <ecNumber evidence="3">2.1.1.171</ecNumber>
    </submittedName>
</protein>
<dbReference type="EC" id="2.1.1.171" evidence="3"/>
<dbReference type="Gene3D" id="3.40.50.150">
    <property type="entry name" value="Vaccinia Virus protein VP39"/>
    <property type="match status" value="1"/>
</dbReference>
<dbReference type="SUPFAM" id="SSF53335">
    <property type="entry name" value="S-adenosyl-L-methionine-dependent methyltransferases"/>
    <property type="match status" value="1"/>
</dbReference>
<dbReference type="NCBIfam" id="TIGR00095">
    <property type="entry name" value="16S rRNA (guanine(966)-N(2))-methyltransferase RsmD"/>
    <property type="match status" value="1"/>
</dbReference>
<name>A0AAU0UQQ9_9FIRM</name>
<evidence type="ECO:0000313" key="4">
    <source>
        <dbReference type="Proteomes" id="UP001329915"/>
    </source>
</evidence>
<dbReference type="PANTHER" id="PTHR43542:SF1">
    <property type="entry name" value="METHYLTRANSFERASE"/>
    <property type="match status" value="1"/>
</dbReference>
<dbReference type="InterPro" id="IPR002052">
    <property type="entry name" value="DNA_methylase_N6_adenine_CS"/>
</dbReference>
<dbReference type="InterPro" id="IPR004398">
    <property type="entry name" value="RNA_MeTrfase_RsmD"/>
</dbReference>
<dbReference type="GO" id="GO:0052913">
    <property type="term" value="F:16S rRNA (guanine(966)-N(2))-methyltransferase activity"/>
    <property type="evidence" value="ECO:0007669"/>
    <property type="project" value="UniProtKB-EC"/>
</dbReference>
<dbReference type="KEGG" id="dbc:MFMK1_002014"/>
<dbReference type="Pfam" id="PF03602">
    <property type="entry name" value="Cons_hypoth95"/>
    <property type="match status" value="1"/>
</dbReference>
<sequence length="180" mass="19299">MRVIAGNAKGRRLKVPKGLKTRPTGDRVKEAIFNIIAPDVAGSRFLDLFAGSGAMGIEALSRGAVEAVFVENDRAAVNSIKANLAVTGFVDHANIITADVFPALTGLCSVFDLVYIDPPYAKQWGKKTIEVLIANQLAAPTATIMLEIRSGDVIPDKCGNFNLLSLRKYGDTSVGFYRNS</sequence>
<organism evidence="3 4">
    <name type="scientific">Metallumcola ferriviriculae</name>
    <dbReference type="NCBI Taxonomy" id="3039180"/>
    <lineage>
        <taxon>Bacteria</taxon>
        <taxon>Bacillati</taxon>
        <taxon>Bacillota</taxon>
        <taxon>Clostridia</taxon>
        <taxon>Neomoorellales</taxon>
        <taxon>Desulfitibacteraceae</taxon>
        <taxon>Metallumcola</taxon>
    </lineage>
</organism>
<dbReference type="CDD" id="cd02440">
    <property type="entry name" value="AdoMet_MTases"/>
    <property type="match status" value="1"/>
</dbReference>
<accession>A0AAU0UQQ9</accession>
<dbReference type="Proteomes" id="UP001329915">
    <property type="component" value="Chromosome"/>
</dbReference>
<dbReference type="PANTHER" id="PTHR43542">
    <property type="entry name" value="METHYLTRANSFERASE"/>
    <property type="match status" value="1"/>
</dbReference>
<dbReference type="GO" id="GO:0003676">
    <property type="term" value="F:nucleic acid binding"/>
    <property type="evidence" value="ECO:0007669"/>
    <property type="project" value="InterPro"/>
</dbReference>
<proteinExistence type="predicted"/>
<evidence type="ECO:0000256" key="2">
    <source>
        <dbReference type="ARBA" id="ARBA00022679"/>
    </source>
</evidence>
<gene>
    <name evidence="3" type="primary">rsmD</name>
    <name evidence="3" type="ORF">MFMK1_002014</name>
</gene>
<dbReference type="RefSeq" id="WP_366921610.1">
    <property type="nucleotide sequence ID" value="NZ_CP121694.1"/>
</dbReference>
<dbReference type="EMBL" id="CP121694">
    <property type="protein sequence ID" value="WRO22189.1"/>
    <property type="molecule type" value="Genomic_DNA"/>
</dbReference>
<evidence type="ECO:0000256" key="1">
    <source>
        <dbReference type="ARBA" id="ARBA00022603"/>
    </source>
</evidence>
<dbReference type="PIRSF" id="PIRSF004553">
    <property type="entry name" value="CHP00095"/>
    <property type="match status" value="1"/>
</dbReference>
<evidence type="ECO:0000313" key="3">
    <source>
        <dbReference type="EMBL" id="WRO22189.1"/>
    </source>
</evidence>
<dbReference type="PROSITE" id="PS00092">
    <property type="entry name" value="N6_MTASE"/>
    <property type="match status" value="1"/>
</dbReference>
<keyword evidence="1 3" id="KW-0489">Methyltransferase</keyword>
<reference evidence="3 4" key="1">
    <citation type="submission" date="2023-04" db="EMBL/GenBank/DDBJ databases">
        <authorList>
            <person name="Hsu D."/>
        </authorList>
    </citation>
    <scope>NUCLEOTIDE SEQUENCE [LARGE SCALE GENOMIC DNA]</scope>
    <source>
        <strain evidence="3 4">MK1</strain>
    </source>
</reference>
<keyword evidence="4" id="KW-1185">Reference proteome</keyword>
<dbReference type="AlphaFoldDB" id="A0AAU0UQQ9"/>
<keyword evidence="2 3" id="KW-0808">Transferase</keyword>